<dbReference type="Pfam" id="PF13649">
    <property type="entry name" value="Methyltransf_25"/>
    <property type="match status" value="1"/>
</dbReference>
<dbReference type="PROSITE" id="PS50104">
    <property type="entry name" value="TIR"/>
    <property type="match status" value="1"/>
</dbReference>
<keyword evidence="2 4" id="KW-0808">Transferase</keyword>
<dbReference type="PANTHER" id="PTHR43861">
    <property type="entry name" value="TRANS-ACONITATE 2-METHYLTRANSFERASE-RELATED"/>
    <property type="match status" value="1"/>
</dbReference>
<organism evidence="4 5">
    <name type="scientific">Microcystis aeruginosa DA14</name>
    <dbReference type="NCBI Taxonomy" id="1987506"/>
    <lineage>
        <taxon>Bacteria</taxon>
        <taxon>Bacillati</taxon>
        <taxon>Cyanobacteriota</taxon>
        <taxon>Cyanophyceae</taxon>
        <taxon>Oscillatoriophycideae</taxon>
        <taxon>Chroococcales</taxon>
        <taxon>Microcystaceae</taxon>
        <taxon>Microcystis</taxon>
    </lineage>
</organism>
<evidence type="ECO:0000256" key="1">
    <source>
        <dbReference type="ARBA" id="ARBA00022603"/>
    </source>
</evidence>
<dbReference type="CDD" id="cd02440">
    <property type="entry name" value="AdoMet_MTases"/>
    <property type="match status" value="1"/>
</dbReference>
<proteinExistence type="predicted"/>
<accession>A0A3E0MMM8</accession>
<dbReference type="Gene3D" id="3.40.50.10140">
    <property type="entry name" value="Toll/interleukin-1 receptor homology (TIR) domain"/>
    <property type="match status" value="1"/>
</dbReference>
<comment type="caution">
    <text evidence="4">The sequence shown here is derived from an EMBL/GenBank/DDBJ whole genome shotgun (WGS) entry which is preliminary data.</text>
</comment>
<dbReference type="InterPro" id="IPR000157">
    <property type="entry name" value="TIR_dom"/>
</dbReference>
<dbReference type="Proteomes" id="UP000256301">
    <property type="component" value="Unassembled WGS sequence"/>
</dbReference>
<dbReference type="EMBL" id="QQWE01000001">
    <property type="protein sequence ID" value="REJ60757.1"/>
    <property type="molecule type" value="Genomic_DNA"/>
</dbReference>
<dbReference type="GO" id="GO:0007165">
    <property type="term" value="P:signal transduction"/>
    <property type="evidence" value="ECO:0007669"/>
    <property type="project" value="InterPro"/>
</dbReference>
<name>A0A3E0MMM8_MICAE</name>
<feature type="domain" description="TIR" evidence="3">
    <location>
        <begin position="1"/>
        <end position="122"/>
    </location>
</feature>
<dbReference type="SUPFAM" id="SSF53335">
    <property type="entry name" value="S-adenosyl-L-methionine-dependent methyltransferases"/>
    <property type="match status" value="1"/>
</dbReference>
<sequence>MEILVFISWSGEWGKPLAEHLADTIFKYSPLKSWISSRDIPPGENWYDATMKASQQAKIGVVCLTPGASKSSWLNFETGLLVARLEKIKIINFGERLIEPLKRYQAIEAANRDDWVKLLQDMNSEWNNEMCQALVNGWFPDWQKFLAERTRSPHVYFRDIGNILGRVHDEVETLNSQNAYVKKNLCFQRVIYDSYSQLYERSRNIESTFSLPASQYPLYLISLQKNLENCYVKAIALVNVEEQFWSQPMGQEILTTSCSENIRVFAFFSEKEFDYHLATLREHSKKYNVYAISLAKLSDVLGANNTKDFSIIEVSGSKLLAVYDDDNTEEKNISFIADLNMIAQHEELFEKLLSSKIPVFIPPHTIQEKAETDSLRARIFKDLVPYERKLIEMSEYIDVIPYDEHEEKHAYYQDMMSKMIEIFLEHSSNNSSPIRILELGAGTGIFTVRLNKITNVTEIVAVEIDWHCYQILKGKFREQYKKVKTLNKDSRTYKPEGEFDYIFSSFADHHIKTADKAKYFDNIKQNLKPNGLMIVGDEFLRKHDPNDRDDRDSALKDYHSHIIDIAKGQGEMILAELERQALQSGLEEKGDFKVSCEQYEKLLKQAKFKFKKEKIGSENIDNIGGVYVYTAWLPT</sequence>
<gene>
    <name evidence="4" type="ORF">DWQ56_05570</name>
</gene>
<dbReference type="SUPFAM" id="SSF52200">
    <property type="entry name" value="Toll/Interleukin receptor TIR domain"/>
    <property type="match status" value="1"/>
</dbReference>
<evidence type="ECO:0000313" key="4">
    <source>
        <dbReference type="EMBL" id="REJ60757.1"/>
    </source>
</evidence>
<keyword evidence="1 4" id="KW-0489">Methyltransferase</keyword>
<dbReference type="InterPro" id="IPR020596">
    <property type="entry name" value="rRNA_Ade_Mease_Trfase_CS"/>
</dbReference>
<evidence type="ECO:0000256" key="2">
    <source>
        <dbReference type="ARBA" id="ARBA00022679"/>
    </source>
</evidence>
<dbReference type="Gene3D" id="3.40.50.150">
    <property type="entry name" value="Vaccinia Virus protein VP39"/>
    <property type="match status" value="1"/>
</dbReference>
<evidence type="ECO:0000313" key="5">
    <source>
        <dbReference type="Proteomes" id="UP000256301"/>
    </source>
</evidence>
<dbReference type="InterPro" id="IPR029063">
    <property type="entry name" value="SAM-dependent_MTases_sf"/>
</dbReference>
<dbReference type="GO" id="GO:0000179">
    <property type="term" value="F:rRNA (adenine-N6,N6-)-dimethyltransferase activity"/>
    <property type="evidence" value="ECO:0007669"/>
    <property type="project" value="InterPro"/>
</dbReference>
<dbReference type="AlphaFoldDB" id="A0A3E0MMM8"/>
<dbReference type="InterPro" id="IPR035897">
    <property type="entry name" value="Toll_tir_struct_dom_sf"/>
</dbReference>
<dbReference type="PROSITE" id="PS01131">
    <property type="entry name" value="RRNA_A_DIMETH"/>
    <property type="match status" value="1"/>
</dbReference>
<protein>
    <submittedName>
        <fullName evidence="4">Methyltransferase domain-containing protein</fullName>
    </submittedName>
</protein>
<dbReference type="PANTHER" id="PTHR43861:SF1">
    <property type="entry name" value="TRANS-ACONITATE 2-METHYLTRANSFERASE"/>
    <property type="match status" value="1"/>
</dbReference>
<dbReference type="InterPro" id="IPR041698">
    <property type="entry name" value="Methyltransf_25"/>
</dbReference>
<evidence type="ECO:0000259" key="3">
    <source>
        <dbReference type="PROSITE" id="PS50104"/>
    </source>
</evidence>
<reference evidence="4 5" key="1">
    <citation type="submission" date="2017-08" db="EMBL/GenBank/DDBJ databases">
        <title>Functional genomic and metabolic studies of the symbiotic interactions of six Microcystis-dominated communities.</title>
        <authorList>
            <person name="Li Q."/>
            <person name="Lin F."/>
        </authorList>
    </citation>
    <scope>NUCLEOTIDE SEQUENCE [LARGE SCALE GENOMIC DNA]</scope>
    <source>
        <strain evidence="4">DA14</strain>
    </source>
</reference>
<dbReference type="Pfam" id="PF13676">
    <property type="entry name" value="TIR_2"/>
    <property type="match status" value="1"/>
</dbReference>